<gene>
    <name evidence="1" type="ORF">BDV26DRAFT_278229</name>
</gene>
<organism evidence="1 2">
    <name type="scientific">Aspergillus bertholletiae</name>
    <dbReference type="NCBI Taxonomy" id="1226010"/>
    <lineage>
        <taxon>Eukaryota</taxon>
        <taxon>Fungi</taxon>
        <taxon>Dikarya</taxon>
        <taxon>Ascomycota</taxon>
        <taxon>Pezizomycotina</taxon>
        <taxon>Eurotiomycetes</taxon>
        <taxon>Eurotiomycetidae</taxon>
        <taxon>Eurotiales</taxon>
        <taxon>Aspergillaceae</taxon>
        <taxon>Aspergillus</taxon>
        <taxon>Aspergillus subgen. Circumdati</taxon>
    </lineage>
</organism>
<accession>A0A5N7BKC7</accession>
<sequence>MVHVHADPDKQEPRLAFVRDLISSNLAPNHSLINNFGGVFPTSLCAPQTGSILYSKEAAASEESQMHRWLEPSSYHSMGPDGIANKSLMAHEAMRNCLSRWPEALTSTSFEESKVQFYDCRVRSSSQIQGPFIQSACEIAIPQTHDQHAQYTAHPGNQERKFGEKVKNGDFVFDIAHPIPGLPISCMTGNSFSSLSGPEPDPVVISPFSTPDNPGEPLFIGDKAQNQEWVVSEVEPPKLFRTLSEKRSVPVINHFNSVSRSSTPPPWSPAGVQTVWDVKQRNTSRDDAFWVDIPCGLRMNGLDSHIEEDFGHAPNVSNDLHSSSPLENTCQSHTQSDMASCQSKLASVSFPIVRERSPDNSVHNLAQSYYDNPCIHHLVYPANRECFLQSQRGNRQIAHYNHYRDAFLVECKRRGLSYKDIKRIGGLKEAESTLRGRFRTLTKSKEQRVRKPQWQEKDISLLCQAVKACVEDDRQACSNHVSSCRPPTSSQPPKVSWKMVAQYIWTHGGSYHFGNATCKKKWCDIHGVKFWNWSPAYNAQKSPSMDT</sequence>
<evidence type="ECO:0008006" key="3">
    <source>
        <dbReference type="Google" id="ProtNLM"/>
    </source>
</evidence>
<dbReference type="Proteomes" id="UP000326198">
    <property type="component" value="Unassembled WGS sequence"/>
</dbReference>
<evidence type="ECO:0000313" key="2">
    <source>
        <dbReference type="Proteomes" id="UP000326198"/>
    </source>
</evidence>
<keyword evidence="2" id="KW-1185">Reference proteome</keyword>
<evidence type="ECO:0000313" key="1">
    <source>
        <dbReference type="EMBL" id="KAE8382225.1"/>
    </source>
</evidence>
<proteinExistence type="predicted"/>
<reference evidence="1 2" key="1">
    <citation type="submission" date="2019-04" db="EMBL/GenBank/DDBJ databases">
        <title>Friends and foes A comparative genomics studyof 23 Aspergillus species from section Flavi.</title>
        <authorList>
            <consortium name="DOE Joint Genome Institute"/>
            <person name="Kjaerbolling I."/>
            <person name="Vesth T."/>
            <person name="Frisvad J.C."/>
            <person name="Nybo J.L."/>
            <person name="Theobald S."/>
            <person name="Kildgaard S."/>
            <person name="Isbrandt T."/>
            <person name="Kuo A."/>
            <person name="Sato A."/>
            <person name="Lyhne E.K."/>
            <person name="Kogle M.E."/>
            <person name="Wiebenga A."/>
            <person name="Kun R.S."/>
            <person name="Lubbers R.J."/>
            <person name="Makela M.R."/>
            <person name="Barry K."/>
            <person name="Chovatia M."/>
            <person name="Clum A."/>
            <person name="Daum C."/>
            <person name="Haridas S."/>
            <person name="He G."/>
            <person name="LaButti K."/>
            <person name="Lipzen A."/>
            <person name="Mondo S."/>
            <person name="Riley R."/>
            <person name="Salamov A."/>
            <person name="Simmons B.A."/>
            <person name="Magnuson J.K."/>
            <person name="Henrissat B."/>
            <person name="Mortensen U.H."/>
            <person name="Larsen T.O."/>
            <person name="Devries R.P."/>
            <person name="Grigoriev I.V."/>
            <person name="Machida M."/>
            <person name="Baker S.E."/>
            <person name="Andersen M.R."/>
        </authorList>
    </citation>
    <scope>NUCLEOTIDE SEQUENCE [LARGE SCALE GENOMIC DNA]</scope>
    <source>
        <strain evidence="1 2">IBT 29228</strain>
    </source>
</reference>
<dbReference type="EMBL" id="ML736164">
    <property type="protein sequence ID" value="KAE8382225.1"/>
    <property type="molecule type" value="Genomic_DNA"/>
</dbReference>
<dbReference type="OrthoDB" id="3439209at2759"/>
<dbReference type="AlphaFoldDB" id="A0A5N7BKC7"/>
<name>A0A5N7BKC7_9EURO</name>
<protein>
    <recommendedName>
        <fullName evidence="3">Myb-like domain-containing protein</fullName>
    </recommendedName>
</protein>